<feature type="compositionally biased region" description="Basic and acidic residues" evidence="1">
    <location>
        <begin position="31"/>
        <end position="41"/>
    </location>
</feature>
<accession>A0A699TU70</accession>
<name>A0A699TU70_TANCI</name>
<feature type="compositionally biased region" description="Polar residues" evidence="1">
    <location>
        <begin position="44"/>
        <end position="62"/>
    </location>
</feature>
<gene>
    <name evidence="2" type="ORF">Tci_886341</name>
</gene>
<protein>
    <submittedName>
        <fullName evidence="2">Uncharacterized protein</fullName>
    </submittedName>
</protein>
<feature type="compositionally biased region" description="Basic and acidic residues" evidence="1">
    <location>
        <begin position="1"/>
        <end position="16"/>
    </location>
</feature>
<reference evidence="2" key="1">
    <citation type="journal article" date="2019" name="Sci. Rep.">
        <title>Draft genome of Tanacetum cinerariifolium, the natural source of mosquito coil.</title>
        <authorList>
            <person name="Yamashiro T."/>
            <person name="Shiraishi A."/>
            <person name="Satake H."/>
            <person name="Nakayama K."/>
        </authorList>
    </citation>
    <scope>NUCLEOTIDE SEQUENCE</scope>
</reference>
<feature type="region of interest" description="Disordered" evidence="1">
    <location>
        <begin position="1"/>
        <end position="81"/>
    </location>
</feature>
<feature type="non-terminal residue" evidence="2">
    <location>
        <position position="1"/>
    </location>
</feature>
<comment type="caution">
    <text evidence="2">The sequence shown here is derived from an EMBL/GenBank/DDBJ whole genome shotgun (WGS) entry which is preliminary data.</text>
</comment>
<proteinExistence type="predicted"/>
<sequence>ILDTYRETVTLKRRQDDDADKDEEPFAGPDRGSKIRKEGKVPKSVSSHTETATRSAGKSTQGSESRQASASESAFVKEPVQTTFSAIPGIVQRYMDHRMNEAVKVAVQIQSDRLRDEAQR</sequence>
<organism evidence="2">
    <name type="scientific">Tanacetum cinerariifolium</name>
    <name type="common">Dalmatian daisy</name>
    <name type="synonym">Chrysanthemum cinerariifolium</name>
    <dbReference type="NCBI Taxonomy" id="118510"/>
    <lineage>
        <taxon>Eukaryota</taxon>
        <taxon>Viridiplantae</taxon>
        <taxon>Streptophyta</taxon>
        <taxon>Embryophyta</taxon>
        <taxon>Tracheophyta</taxon>
        <taxon>Spermatophyta</taxon>
        <taxon>Magnoliopsida</taxon>
        <taxon>eudicotyledons</taxon>
        <taxon>Gunneridae</taxon>
        <taxon>Pentapetalae</taxon>
        <taxon>asterids</taxon>
        <taxon>campanulids</taxon>
        <taxon>Asterales</taxon>
        <taxon>Asteraceae</taxon>
        <taxon>Asteroideae</taxon>
        <taxon>Anthemideae</taxon>
        <taxon>Anthemidinae</taxon>
        <taxon>Tanacetum</taxon>
    </lineage>
</organism>
<evidence type="ECO:0000256" key="1">
    <source>
        <dbReference type="SAM" id="MobiDB-lite"/>
    </source>
</evidence>
<evidence type="ECO:0000313" key="2">
    <source>
        <dbReference type="EMBL" id="GFD14372.1"/>
    </source>
</evidence>
<dbReference type="EMBL" id="BKCJ011278973">
    <property type="protein sequence ID" value="GFD14372.1"/>
    <property type="molecule type" value="Genomic_DNA"/>
</dbReference>
<feature type="compositionally biased region" description="Low complexity" evidence="1">
    <location>
        <begin position="63"/>
        <end position="74"/>
    </location>
</feature>
<dbReference type="AlphaFoldDB" id="A0A699TU70"/>